<dbReference type="KEGG" id="vpy:HZI73_01975"/>
<gene>
    <name evidence="8" type="ORF">HZI73_01975</name>
</gene>
<dbReference type="Proteomes" id="UP000683246">
    <property type="component" value="Chromosome"/>
</dbReference>
<evidence type="ECO:0000313" key="8">
    <source>
        <dbReference type="EMBL" id="QUI21128.1"/>
    </source>
</evidence>
<evidence type="ECO:0000256" key="1">
    <source>
        <dbReference type="ARBA" id="ARBA00004651"/>
    </source>
</evidence>
<feature type="transmembrane region" description="Helical" evidence="6">
    <location>
        <begin position="151"/>
        <end position="168"/>
    </location>
</feature>
<evidence type="ECO:0000256" key="3">
    <source>
        <dbReference type="ARBA" id="ARBA00022692"/>
    </source>
</evidence>
<dbReference type="GO" id="GO:0005886">
    <property type="term" value="C:plasma membrane"/>
    <property type="evidence" value="ECO:0007669"/>
    <property type="project" value="UniProtKB-SubCell"/>
</dbReference>
<keyword evidence="2 6" id="KW-1003">Cell membrane</keyword>
<name>A0A8J8MH32_9FIRM</name>
<feature type="transmembrane region" description="Helical" evidence="6">
    <location>
        <begin position="55"/>
        <end position="75"/>
    </location>
</feature>
<protein>
    <submittedName>
        <fullName evidence="8">ABC transporter permease</fullName>
    </submittedName>
</protein>
<keyword evidence="4 6" id="KW-1133">Transmembrane helix</keyword>
<feature type="domain" description="ABC3 transporter permease C-terminal" evidence="7">
    <location>
        <begin position="61"/>
        <end position="165"/>
    </location>
</feature>
<feature type="transmembrane region" description="Helical" evidence="6">
    <location>
        <begin position="196"/>
        <end position="215"/>
    </location>
</feature>
<reference evidence="8" key="1">
    <citation type="submission" date="2020-07" db="EMBL/GenBank/DDBJ databases">
        <title>Vallitalea pronyensis genome.</title>
        <authorList>
            <person name="Postec A."/>
        </authorList>
    </citation>
    <scope>NUCLEOTIDE SEQUENCE</scope>
    <source>
        <strain evidence="8">FatNI3</strain>
    </source>
</reference>
<feature type="transmembrane region" description="Helical" evidence="6">
    <location>
        <begin position="277"/>
        <end position="299"/>
    </location>
</feature>
<keyword evidence="5 6" id="KW-0472">Membrane</keyword>
<accession>A0A8J8MH32</accession>
<sequence length="650" mass="74914">MTFRDIVIKNFKYNFRQYIAYFLCSSFNVLVLTMYATFYYNDSIVKNTEGTVIEITLRLCLFALVIFCFMFISYVNGSFMRGRNAEFGLFLTLGMRKKDIEKTIRVENVMISTGSFIVGIVAGSVLSRLFFMAGVSILEFDGMTFMLNPKAYGLTFLLFMVINSFMYIKRKFYMRQLALTELMKDTRRSQQGKSSWVIGLLGLVMVGGAYGYIHYAIQVGLKGNDTVILVLVLFSVGLYLVISHFGALMIKSSKKRYYKHIIGLSTINYRFIGYRKILFSVTILSCTVVFFVGVIYSVYVISRDMTSKYTPYDVVYMEMADRDNLSRKKLYEIIDQESANMTEAKTLDFIQSTLHYPHRGEIIASRESFVSESAIKDHLHQELTDIKAGQVVSIRSRDEEVWGKSGEILKIKEGNNPEFTYTVREEIYEVVGNESFSRLFRNQTLIVLDDDDYTTVMHTYGLAPSTLHMFNFKDDPTTEKVLRHIIRAQYGEEKANERIFRYRYEKYFHVSSNLVEMKAGIAVFGFTLFITGLIGILFFISSGVMLYFKVYTSMEEAKVKYAMLYKTGIMVKEIKQAIADEIKPVFFIPVILGGLAGLGFIALLYRRTGIYDKLLMNTAYLVLIYTLFTGIFYIITKRKYTRTILAHLKI</sequence>
<evidence type="ECO:0000256" key="4">
    <source>
        <dbReference type="ARBA" id="ARBA00022989"/>
    </source>
</evidence>
<dbReference type="PANTHER" id="PTHR46795:SF1">
    <property type="entry name" value="ABC TRANSPORTER PERMEASE PROTEIN"/>
    <property type="match status" value="1"/>
</dbReference>
<feature type="transmembrane region" description="Helical" evidence="6">
    <location>
        <begin position="227"/>
        <end position="250"/>
    </location>
</feature>
<feature type="transmembrane region" description="Helical" evidence="6">
    <location>
        <begin position="20"/>
        <end position="40"/>
    </location>
</feature>
<dbReference type="Pfam" id="PF02687">
    <property type="entry name" value="FtsX"/>
    <property type="match status" value="1"/>
</dbReference>
<dbReference type="InterPro" id="IPR003838">
    <property type="entry name" value="ABC3_permease_C"/>
</dbReference>
<evidence type="ECO:0000256" key="2">
    <source>
        <dbReference type="ARBA" id="ARBA00022475"/>
    </source>
</evidence>
<dbReference type="InterPro" id="IPR027022">
    <property type="entry name" value="ABC_permease_BceB-typ"/>
</dbReference>
<feature type="transmembrane region" description="Helical" evidence="6">
    <location>
        <begin position="585"/>
        <end position="605"/>
    </location>
</feature>
<evidence type="ECO:0000313" key="9">
    <source>
        <dbReference type="Proteomes" id="UP000683246"/>
    </source>
</evidence>
<feature type="transmembrane region" description="Helical" evidence="6">
    <location>
        <begin position="617"/>
        <end position="635"/>
    </location>
</feature>
<evidence type="ECO:0000256" key="5">
    <source>
        <dbReference type="ARBA" id="ARBA00023136"/>
    </source>
</evidence>
<proteinExistence type="inferred from homology"/>
<keyword evidence="3 6" id="KW-0812">Transmembrane</keyword>
<feature type="transmembrane region" description="Helical" evidence="6">
    <location>
        <begin position="521"/>
        <end position="548"/>
    </location>
</feature>
<organism evidence="8 9">
    <name type="scientific">Vallitalea pronyensis</name>
    <dbReference type="NCBI Taxonomy" id="1348613"/>
    <lineage>
        <taxon>Bacteria</taxon>
        <taxon>Bacillati</taxon>
        <taxon>Bacillota</taxon>
        <taxon>Clostridia</taxon>
        <taxon>Lachnospirales</taxon>
        <taxon>Vallitaleaceae</taxon>
        <taxon>Vallitalea</taxon>
    </lineage>
</organism>
<dbReference type="AlphaFoldDB" id="A0A8J8MH32"/>
<dbReference type="RefSeq" id="WP_212696590.1">
    <property type="nucleotide sequence ID" value="NZ_CP058649.1"/>
</dbReference>
<dbReference type="InterPro" id="IPR052536">
    <property type="entry name" value="ABC-4_Integral_Memb_Prot"/>
</dbReference>
<dbReference type="EMBL" id="CP058649">
    <property type="protein sequence ID" value="QUI21128.1"/>
    <property type="molecule type" value="Genomic_DNA"/>
</dbReference>
<dbReference type="PANTHER" id="PTHR46795">
    <property type="entry name" value="ABC TRANSPORTER PERMEASE-RELATED-RELATED"/>
    <property type="match status" value="1"/>
</dbReference>
<evidence type="ECO:0000256" key="6">
    <source>
        <dbReference type="PIRNR" id="PIRNR018968"/>
    </source>
</evidence>
<keyword evidence="9" id="KW-1185">Reference proteome</keyword>
<comment type="similarity">
    <text evidence="6">Belongs to the ABC-4 integral membrane protein family.</text>
</comment>
<dbReference type="GO" id="GO:0055085">
    <property type="term" value="P:transmembrane transport"/>
    <property type="evidence" value="ECO:0007669"/>
    <property type="project" value="UniProtKB-UniRule"/>
</dbReference>
<comment type="subcellular location">
    <subcellularLocation>
        <location evidence="1 6">Cell membrane</location>
        <topology evidence="1 6">Multi-pass membrane protein</topology>
    </subcellularLocation>
</comment>
<evidence type="ECO:0000259" key="7">
    <source>
        <dbReference type="Pfam" id="PF02687"/>
    </source>
</evidence>
<keyword evidence="6" id="KW-0813">Transport</keyword>
<dbReference type="PIRSF" id="PIRSF018968">
    <property type="entry name" value="ABC_permease_BceB"/>
    <property type="match status" value="1"/>
</dbReference>
<feature type="transmembrane region" description="Helical" evidence="6">
    <location>
        <begin position="106"/>
        <end position="131"/>
    </location>
</feature>